<comment type="caution">
    <text evidence="1">The sequence shown here is derived from an EMBL/GenBank/DDBJ whole genome shotgun (WGS) entry which is preliminary data.</text>
</comment>
<dbReference type="AlphaFoldDB" id="M0DV71"/>
<reference evidence="1 2" key="1">
    <citation type="journal article" date="2014" name="PLoS Genet.">
        <title>Phylogenetically driven sequencing of extremely halophilic archaea reveals strategies for static and dynamic osmo-response.</title>
        <authorList>
            <person name="Becker E.A."/>
            <person name="Seitzer P.M."/>
            <person name="Tritt A."/>
            <person name="Larsen D."/>
            <person name="Krusor M."/>
            <person name="Yao A.I."/>
            <person name="Wu D."/>
            <person name="Madern D."/>
            <person name="Eisen J.A."/>
            <person name="Darling A.E."/>
            <person name="Facciotti M.T."/>
        </authorList>
    </citation>
    <scope>NUCLEOTIDE SEQUENCE [LARGE SCALE GENOMIC DNA]</scope>
    <source>
        <strain evidence="1 2">DSM 14210</strain>
    </source>
</reference>
<sequence length="200" mass="22253">MRLTKEREDGGLLTESGVKGAVFLVQIRSDLSAPWNVDSVHETYTSMLYRARAIRQQVGSAADRLRLSYMPVRRCDYGSFDDAMGFEPAMDHVSELREIQPKELPAVGESVGEEILSTPVEIDSQYTAAQKSGPSIVHRAENPPCGYERELGFDVFGEADEDLRDQLQREAQTISDVIEGGTVVKYCSECFPELANWAAE</sequence>
<accession>M0DV71</accession>
<organism evidence="1 2">
    <name type="scientific">Halorubrum tebenquichense DSM 14210</name>
    <dbReference type="NCBI Taxonomy" id="1227485"/>
    <lineage>
        <taxon>Archaea</taxon>
        <taxon>Methanobacteriati</taxon>
        <taxon>Methanobacteriota</taxon>
        <taxon>Stenosarchaea group</taxon>
        <taxon>Halobacteria</taxon>
        <taxon>Halobacteriales</taxon>
        <taxon>Haloferacaceae</taxon>
        <taxon>Halorubrum</taxon>
    </lineage>
</organism>
<dbReference type="Proteomes" id="UP000011523">
    <property type="component" value="Unassembled WGS sequence"/>
</dbReference>
<proteinExistence type="predicted"/>
<gene>
    <name evidence="1" type="ORF">C472_03783</name>
</gene>
<protein>
    <submittedName>
        <fullName evidence="1">Uncharacterized protein</fullName>
    </submittedName>
</protein>
<evidence type="ECO:0000313" key="2">
    <source>
        <dbReference type="Proteomes" id="UP000011523"/>
    </source>
</evidence>
<keyword evidence="2" id="KW-1185">Reference proteome</keyword>
<evidence type="ECO:0000313" key="1">
    <source>
        <dbReference type="EMBL" id="ELZ39401.1"/>
    </source>
</evidence>
<dbReference type="EMBL" id="AOJD01000027">
    <property type="protein sequence ID" value="ELZ39401.1"/>
    <property type="molecule type" value="Genomic_DNA"/>
</dbReference>
<name>M0DV71_9EURY</name>